<feature type="transmembrane region" description="Helical" evidence="8">
    <location>
        <begin position="228"/>
        <end position="248"/>
    </location>
</feature>
<keyword evidence="4 8" id="KW-0812">Transmembrane</keyword>
<keyword evidence="5 8" id="KW-1133">Transmembrane helix</keyword>
<dbReference type="EMBL" id="SMAD01000001">
    <property type="protein sequence ID" value="TCS90211.1"/>
    <property type="molecule type" value="Genomic_DNA"/>
</dbReference>
<dbReference type="Proteomes" id="UP000295807">
    <property type="component" value="Unassembled WGS sequence"/>
</dbReference>
<comment type="subcellular location">
    <subcellularLocation>
        <location evidence="1">Membrane</location>
        <topology evidence="1">Multi-pass membrane protein</topology>
    </subcellularLocation>
</comment>
<evidence type="ECO:0000256" key="4">
    <source>
        <dbReference type="ARBA" id="ARBA00022692"/>
    </source>
</evidence>
<dbReference type="GO" id="GO:0015204">
    <property type="term" value="F:urea transmembrane transporter activity"/>
    <property type="evidence" value="ECO:0007669"/>
    <property type="project" value="InterPro"/>
</dbReference>
<evidence type="ECO:0000256" key="3">
    <source>
        <dbReference type="ARBA" id="ARBA00022448"/>
    </source>
</evidence>
<dbReference type="PROSITE" id="PS00456">
    <property type="entry name" value="NA_SOLUT_SYMP_1"/>
    <property type="match status" value="1"/>
</dbReference>
<feature type="transmembrane region" description="Helical" evidence="8">
    <location>
        <begin position="12"/>
        <end position="31"/>
    </location>
</feature>
<reference evidence="9 10" key="1">
    <citation type="submission" date="2019-03" db="EMBL/GenBank/DDBJ databases">
        <title>Genomic Encyclopedia of Type Strains, Phase IV (KMG-IV): sequencing the most valuable type-strain genomes for metagenomic binning, comparative biology and taxonomic classification.</title>
        <authorList>
            <person name="Goeker M."/>
        </authorList>
    </citation>
    <scope>NUCLEOTIDE SEQUENCE [LARGE SCALE GENOMIC DNA]</scope>
    <source>
        <strain evidence="9 10">DSM 21100</strain>
    </source>
</reference>
<sequence length="487" mass="52589">MTHQSYIISPEIGWLLLALLSVLWIVLGVYWGKKAKNMEGYMLAGRNVGLAFGTATVMATWVTSNTTMLAPQFALELGIWGMLAYSTGALGLLLFAPLAKRIRTLMPNGYTSGDFIRLRYGKPAWILFLVISIFYGFFWLISMGMAGGILMNAIAGIPYEIGTAVILGVCVTYTLFGGLYAVIGTDYIQSVLIMIGVVIIGVAVFQVVDMDQIYSDLREERPMLLNALMPAAMMAVFNNLLFGLGEVFHSNVWWSRAHAMRSTVGKKAYLLAGFSWLPIPVAAGFIALASGSLGINITSPDMVGPLVAANVLGKAGAVVVFMVFFCSLASSLDSLLASTADLITEDIYRKMINPSASGRKLRKISSWIVLGLGVVALIVCLPRIGTLATVLFFAGPLVGSTIWPVATGLYWKKANAYGAIMGMVLGTIVGLIAYFRLGWYTGALVGAAVSMITVVACTWLFPDNFNWQTLNETHEPGFPEREAALKD</sequence>
<dbReference type="GO" id="GO:0016020">
    <property type="term" value="C:membrane"/>
    <property type="evidence" value="ECO:0007669"/>
    <property type="project" value="UniProtKB-SubCell"/>
</dbReference>
<keyword evidence="3" id="KW-0813">Transport</keyword>
<keyword evidence="6 8" id="KW-0472">Membrane</keyword>
<dbReference type="InterPro" id="IPR001734">
    <property type="entry name" value="Na/solute_symporter"/>
</dbReference>
<comment type="similarity">
    <text evidence="2 7">Belongs to the sodium:solute symporter (SSF) (TC 2.A.21) family.</text>
</comment>
<feature type="transmembrane region" description="Helical" evidence="8">
    <location>
        <begin position="364"/>
        <end position="384"/>
    </location>
</feature>
<evidence type="ECO:0000256" key="7">
    <source>
        <dbReference type="RuleBase" id="RU362091"/>
    </source>
</evidence>
<dbReference type="OrthoDB" id="9814523at2"/>
<feature type="transmembrane region" description="Helical" evidence="8">
    <location>
        <begin position="443"/>
        <end position="461"/>
    </location>
</feature>
<feature type="transmembrane region" description="Helical" evidence="8">
    <location>
        <begin position="161"/>
        <end position="183"/>
    </location>
</feature>
<evidence type="ECO:0000256" key="2">
    <source>
        <dbReference type="ARBA" id="ARBA00006434"/>
    </source>
</evidence>
<evidence type="ECO:0000256" key="8">
    <source>
        <dbReference type="SAM" id="Phobius"/>
    </source>
</evidence>
<dbReference type="InterPro" id="IPR038377">
    <property type="entry name" value="Na/Glc_symporter_sf"/>
</dbReference>
<feature type="transmembrane region" description="Helical" evidence="8">
    <location>
        <begin position="315"/>
        <end position="343"/>
    </location>
</feature>
<dbReference type="PANTHER" id="PTHR46154:SF4">
    <property type="entry name" value="UREA ACTIVE TRANSPORTER"/>
    <property type="match status" value="1"/>
</dbReference>
<evidence type="ECO:0000256" key="5">
    <source>
        <dbReference type="ARBA" id="ARBA00022989"/>
    </source>
</evidence>
<proteinExistence type="inferred from homology"/>
<gene>
    <name evidence="9" type="ORF">EDD80_101410</name>
</gene>
<dbReference type="InterPro" id="IPR018212">
    <property type="entry name" value="Na/solute_symporter_CS"/>
</dbReference>
<keyword evidence="10" id="KW-1185">Reference proteome</keyword>
<dbReference type="CDD" id="cd11476">
    <property type="entry name" value="SLC5sbd_DUR3"/>
    <property type="match status" value="1"/>
</dbReference>
<feature type="transmembrane region" description="Helical" evidence="8">
    <location>
        <begin position="269"/>
        <end position="295"/>
    </location>
</feature>
<name>A0A4R3KXR8_9SPHI</name>
<evidence type="ECO:0000256" key="6">
    <source>
        <dbReference type="ARBA" id="ARBA00023136"/>
    </source>
</evidence>
<accession>A0A4R3KXR8</accession>
<organism evidence="9 10">
    <name type="scientific">Anseongella ginsenosidimutans</name>
    <dbReference type="NCBI Taxonomy" id="496056"/>
    <lineage>
        <taxon>Bacteria</taxon>
        <taxon>Pseudomonadati</taxon>
        <taxon>Bacteroidota</taxon>
        <taxon>Sphingobacteriia</taxon>
        <taxon>Sphingobacteriales</taxon>
        <taxon>Sphingobacteriaceae</taxon>
        <taxon>Anseongella</taxon>
    </lineage>
</organism>
<comment type="caution">
    <text evidence="9">The sequence shown here is derived from an EMBL/GenBank/DDBJ whole genome shotgun (WGS) entry which is preliminary data.</text>
</comment>
<dbReference type="Gene3D" id="1.20.1730.10">
    <property type="entry name" value="Sodium/glucose cotransporter"/>
    <property type="match status" value="1"/>
</dbReference>
<evidence type="ECO:0000313" key="9">
    <source>
        <dbReference type="EMBL" id="TCS90211.1"/>
    </source>
</evidence>
<feature type="transmembrane region" description="Helical" evidence="8">
    <location>
        <begin position="418"/>
        <end position="437"/>
    </location>
</feature>
<dbReference type="RefSeq" id="WP_132127661.1">
    <property type="nucleotide sequence ID" value="NZ_SMAD01000001.1"/>
</dbReference>
<dbReference type="AlphaFoldDB" id="A0A4R3KXR8"/>
<feature type="transmembrane region" description="Helical" evidence="8">
    <location>
        <begin position="77"/>
        <end position="96"/>
    </location>
</feature>
<evidence type="ECO:0000313" key="10">
    <source>
        <dbReference type="Proteomes" id="UP000295807"/>
    </source>
</evidence>
<dbReference type="PANTHER" id="PTHR46154">
    <property type="match status" value="1"/>
</dbReference>
<feature type="transmembrane region" description="Helical" evidence="8">
    <location>
        <begin position="190"/>
        <end position="208"/>
    </location>
</feature>
<protein>
    <submittedName>
        <fullName evidence="9">SSS family transporter</fullName>
    </submittedName>
</protein>
<feature type="transmembrane region" description="Helical" evidence="8">
    <location>
        <begin position="390"/>
        <end position="411"/>
    </location>
</feature>
<feature type="transmembrane region" description="Helical" evidence="8">
    <location>
        <begin position="125"/>
        <end position="155"/>
    </location>
</feature>
<dbReference type="PROSITE" id="PS50283">
    <property type="entry name" value="NA_SOLUT_SYMP_3"/>
    <property type="match status" value="1"/>
</dbReference>
<dbReference type="Pfam" id="PF00474">
    <property type="entry name" value="SSF"/>
    <property type="match status" value="1"/>
</dbReference>
<feature type="transmembrane region" description="Helical" evidence="8">
    <location>
        <begin position="43"/>
        <end position="62"/>
    </location>
</feature>
<dbReference type="PROSITE" id="PS00457">
    <property type="entry name" value="NA_SOLUT_SYMP_2"/>
    <property type="match status" value="1"/>
</dbReference>
<dbReference type="InterPro" id="IPR031155">
    <property type="entry name" value="DUR"/>
</dbReference>
<evidence type="ECO:0000256" key="1">
    <source>
        <dbReference type="ARBA" id="ARBA00004141"/>
    </source>
</evidence>